<feature type="transmembrane region" description="Helical" evidence="1">
    <location>
        <begin position="88"/>
        <end position="108"/>
    </location>
</feature>
<proteinExistence type="predicted"/>
<accession>A0A841FPQ5</accession>
<sequence length="303" mass="31956">MPSSEAVNQSSARGTGVIHDIGYRHYEGPRGGRRQITRALYVHSLRGVFGLGRAAKSKIMPMGLATFMVLPAAIIVAVMIFMGAEEPLVAYTSYAIIVQAVPAIFLAAQAPQTVSRDLRFHSLPMYFSRPLTDRDYVAAKWAGMTSALFILLAAPVVILYAGALLGKLDFMEQTGDFLLALVAVLLLAALLSGIGLLIASLTPRRGLGVAAIITLLAGSYTVVSAVQGITYELGSEKLAGWAGLFSPMTLFDGAQVALFGVDSNTPAGPPGTIGKVVFVVVLLAVIAGSYALLSLRYKKVSHS</sequence>
<organism evidence="2 3">
    <name type="scientific">Phytomonospora endophytica</name>
    <dbReference type="NCBI Taxonomy" id="714109"/>
    <lineage>
        <taxon>Bacteria</taxon>
        <taxon>Bacillati</taxon>
        <taxon>Actinomycetota</taxon>
        <taxon>Actinomycetes</taxon>
        <taxon>Micromonosporales</taxon>
        <taxon>Micromonosporaceae</taxon>
        <taxon>Phytomonospora</taxon>
    </lineage>
</organism>
<keyword evidence="1" id="KW-1133">Transmembrane helix</keyword>
<keyword evidence="1" id="KW-0472">Membrane</keyword>
<gene>
    <name evidence="2" type="ORF">HNR73_005956</name>
</gene>
<keyword evidence="3" id="KW-1185">Reference proteome</keyword>
<dbReference type="RefSeq" id="WP_184790884.1">
    <property type="nucleotide sequence ID" value="NZ_BONT01000048.1"/>
</dbReference>
<dbReference type="AlphaFoldDB" id="A0A841FPQ5"/>
<reference evidence="2 3" key="1">
    <citation type="submission" date="2020-08" db="EMBL/GenBank/DDBJ databases">
        <title>Genomic Encyclopedia of Type Strains, Phase IV (KMG-IV): sequencing the most valuable type-strain genomes for metagenomic binning, comparative biology and taxonomic classification.</title>
        <authorList>
            <person name="Goeker M."/>
        </authorList>
    </citation>
    <scope>NUCLEOTIDE SEQUENCE [LARGE SCALE GENOMIC DNA]</scope>
    <source>
        <strain evidence="2 3">YIM 65646</strain>
    </source>
</reference>
<evidence type="ECO:0000313" key="2">
    <source>
        <dbReference type="EMBL" id="MBB6038076.1"/>
    </source>
</evidence>
<feature type="transmembrane region" description="Helical" evidence="1">
    <location>
        <begin position="177"/>
        <end position="201"/>
    </location>
</feature>
<feature type="transmembrane region" description="Helical" evidence="1">
    <location>
        <begin position="273"/>
        <end position="293"/>
    </location>
</feature>
<feature type="transmembrane region" description="Helical" evidence="1">
    <location>
        <begin position="59"/>
        <end position="81"/>
    </location>
</feature>
<feature type="transmembrane region" description="Helical" evidence="1">
    <location>
        <begin position="238"/>
        <end position="261"/>
    </location>
</feature>
<name>A0A841FPQ5_9ACTN</name>
<protein>
    <submittedName>
        <fullName evidence="2">ABC-2 type transport system permease protein</fullName>
    </submittedName>
</protein>
<dbReference type="Proteomes" id="UP000548476">
    <property type="component" value="Unassembled WGS sequence"/>
</dbReference>
<evidence type="ECO:0000256" key="1">
    <source>
        <dbReference type="SAM" id="Phobius"/>
    </source>
</evidence>
<evidence type="ECO:0000313" key="3">
    <source>
        <dbReference type="Proteomes" id="UP000548476"/>
    </source>
</evidence>
<comment type="caution">
    <text evidence="2">The sequence shown here is derived from an EMBL/GenBank/DDBJ whole genome shotgun (WGS) entry which is preliminary data.</text>
</comment>
<feature type="transmembrane region" description="Helical" evidence="1">
    <location>
        <begin position="141"/>
        <end position="165"/>
    </location>
</feature>
<dbReference type="EMBL" id="JACHGT010000015">
    <property type="protein sequence ID" value="MBB6038076.1"/>
    <property type="molecule type" value="Genomic_DNA"/>
</dbReference>
<keyword evidence="1" id="KW-0812">Transmembrane</keyword>
<feature type="transmembrane region" description="Helical" evidence="1">
    <location>
        <begin position="207"/>
        <end position="226"/>
    </location>
</feature>